<feature type="transmembrane region" description="Helical" evidence="1">
    <location>
        <begin position="90"/>
        <end position="108"/>
    </location>
</feature>
<keyword evidence="4" id="KW-1185">Reference proteome</keyword>
<evidence type="ECO:0000259" key="2">
    <source>
        <dbReference type="Pfam" id="PF01757"/>
    </source>
</evidence>
<feature type="transmembrane region" description="Helical" evidence="1">
    <location>
        <begin position="292"/>
        <end position="313"/>
    </location>
</feature>
<dbReference type="RefSeq" id="WP_381517469.1">
    <property type="nucleotide sequence ID" value="NZ_JBHULN010000001.1"/>
</dbReference>
<keyword evidence="1" id="KW-0812">Transmembrane</keyword>
<keyword evidence="1" id="KW-0472">Membrane</keyword>
<accession>A0ABW5LXT1</accession>
<reference evidence="4" key="1">
    <citation type="journal article" date="2019" name="Int. J. Syst. Evol. Microbiol.">
        <title>The Global Catalogue of Microorganisms (GCM) 10K type strain sequencing project: providing services to taxonomists for standard genome sequencing and annotation.</title>
        <authorList>
            <consortium name="The Broad Institute Genomics Platform"/>
            <consortium name="The Broad Institute Genome Sequencing Center for Infectious Disease"/>
            <person name="Wu L."/>
            <person name="Ma J."/>
        </authorList>
    </citation>
    <scope>NUCLEOTIDE SEQUENCE [LARGE SCALE GENOMIC DNA]</scope>
    <source>
        <strain evidence="4">KCTC 42805</strain>
    </source>
</reference>
<dbReference type="EMBL" id="JBHULN010000001">
    <property type="protein sequence ID" value="MFD2569059.1"/>
    <property type="molecule type" value="Genomic_DNA"/>
</dbReference>
<dbReference type="Proteomes" id="UP001597469">
    <property type="component" value="Unassembled WGS sequence"/>
</dbReference>
<comment type="caution">
    <text evidence="3">The sequence shown here is derived from an EMBL/GenBank/DDBJ whole genome shotgun (WGS) entry which is preliminary data.</text>
</comment>
<gene>
    <name evidence="3" type="ORF">ACFSUS_00345</name>
</gene>
<keyword evidence="3" id="KW-0808">Transferase</keyword>
<dbReference type="Pfam" id="PF01757">
    <property type="entry name" value="Acyl_transf_3"/>
    <property type="match status" value="1"/>
</dbReference>
<feature type="domain" description="Acyltransferase 3" evidence="2">
    <location>
        <begin position="11"/>
        <end position="341"/>
    </location>
</feature>
<dbReference type="InterPro" id="IPR002656">
    <property type="entry name" value="Acyl_transf_3_dom"/>
</dbReference>
<dbReference type="InterPro" id="IPR050879">
    <property type="entry name" value="Acyltransferase_3"/>
</dbReference>
<name>A0ABW5LXT1_9BACT</name>
<evidence type="ECO:0000313" key="4">
    <source>
        <dbReference type="Proteomes" id="UP001597469"/>
    </source>
</evidence>
<keyword evidence="3" id="KW-0012">Acyltransferase</keyword>
<feature type="transmembrane region" description="Helical" evidence="1">
    <location>
        <begin position="12"/>
        <end position="29"/>
    </location>
</feature>
<feature type="transmembrane region" description="Helical" evidence="1">
    <location>
        <begin position="139"/>
        <end position="159"/>
    </location>
</feature>
<dbReference type="PANTHER" id="PTHR23028">
    <property type="entry name" value="ACETYLTRANSFERASE"/>
    <property type="match status" value="1"/>
</dbReference>
<protein>
    <submittedName>
        <fullName evidence="3">Acyltransferase family protein</fullName>
        <ecNumber evidence="3">2.3.-.-</ecNumber>
    </submittedName>
</protein>
<feature type="transmembrane region" description="Helical" evidence="1">
    <location>
        <begin position="41"/>
        <end position="61"/>
    </location>
</feature>
<keyword evidence="1" id="KW-1133">Transmembrane helix</keyword>
<feature type="transmembrane region" description="Helical" evidence="1">
    <location>
        <begin position="247"/>
        <end position="271"/>
    </location>
</feature>
<proteinExistence type="predicted"/>
<organism evidence="3 4">
    <name type="scientific">Spirosoma soli</name>
    <dbReference type="NCBI Taxonomy" id="1770529"/>
    <lineage>
        <taxon>Bacteria</taxon>
        <taxon>Pseudomonadati</taxon>
        <taxon>Bacteroidota</taxon>
        <taxon>Cytophagia</taxon>
        <taxon>Cytophagales</taxon>
        <taxon>Cytophagaceae</taxon>
        <taxon>Spirosoma</taxon>
    </lineage>
</organism>
<feature type="transmembrane region" description="Helical" evidence="1">
    <location>
        <begin position="325"/>
        <end position="346"/>
    </location>
</feature>
<dbReference type="EC" id="2.3.-.-" evidence="3"/>
<feature type="transmembrane region" description="Helical" evidence="1">
    <location>
        <begin position="166"/>
        <end position="184"/>
    </location>
</feature>
<feature type="transmembrane region" description="Helical" evidence="1">
    <location>
        <begin position="221"/>
        <end position="241"/>
    </location>
</feature>
<dbReference type="PANTHER" id="PTHR23028:SF53">
    <property type="entry name" value="ACYL_TRANSF_3 DOMAIN-CONTAINING PROTEIN"/>
    <property type="match status" value="1"/>
</dbReference>
<evidence type="ECO:0000313" key="3">
    <source>
        <dbReference type="EMBL" id="MFD2569059.1"/>
    </source>
</evidence>
<feature type="transmembrane region" description="Helical" evidence="1">
    <location>
        <begin position="190"/>
        <end position="209"/>
    </location>
</feature>
<evidence type="ECO:0000256" key="1">
    <source>
        <dbReference type="SAM" id="Phobius"/>
    </source>
</evidence>
<dbReference type="GO" id="GO:0016746">
    <property type="term" value="F:acyltransferase activity"/>
    <property type="evidence" value="ECO:0007669"/>
    <property type="project" value="UniProtKB-KW"/>
</dbReference>
<sequence>MIRVPGGYMPQLDALRTFAVLLVIVYHWFPIGEGINRLPNGTIGVMIFFVISGFLISRILLNSRNQVNAHQSTLIDTYGNFFVRRALRIFPLYYLVITFTLLVFPQVSDIDQYPLYYYFYGYNILLQQTGNWSDLLSPFWTLAVEEQLYLVWPWLVLLTPRKAFRWLVLAMICLGVAFRGYCYAHDDLDGVLTPASLDAFGLGALWAYVVTERPEAISRFVRQLTIAAGLALLGFIGLLLLPSDHLFVVLCQRLFISVLSLYIIAWASIGVKGAGGQLLNNRALQYVGRISYGIYVFHMIVPGYLVPFLLRIVNYVGIPLTLDYWSHRLLSLLVLLGLASLSWYAFEKPINELKRYFSYKRVAMSH</sequence>